<dbReference type="Proteomes" id="UP001596540">
    <property type="component" value="Unassembled WGS sequence"/>
</dbReference>
<comment type="caution">
    <text evidence="1">The sequence shown here is derived from an EMBL/GenBank/DDBJ whole genome shotgun (WGS) entry which is preliminary data.</text>
</comment>
<name>A0ABW2KK11_9ACTN</name>
<gene>
    <name evidence="1" type="ORF">ACFQRF_17225</name>
</gene>
<proteinExistence type="predicted"/>
<protein>
    <recommendedName>
        <fullName evidence="3">NurA domain-containing protein</fullName>
    </recommendedName>
</protein>
<organism evidence="1 2">
    <name type="scientific">Marinactinospora rubrisoli</name>
    <dbReference type="NCBI Taxonomy" id="2715399"/>
    <lineage>
        <taxon>Bacteria</taxon>
        <taxon>Bacillati</taxon>
        <taxon>Actinomycetota</taxon>
        <taxon>Actinomycetes</taxon>
        <taxon>Streptosporangiales</taxon>
        <taxon>Nocardiopsidaceae</taxon>
        <taxon>Marinactinospora</taxon>
    </lineage>
</organism>
<sequence length="378" mass="43408">MFDLARIPDIQQRIREATARDSRLLDGVLGDVRTLRAQVRPIQPRHSSAVSLVASDGGNNQLRFNPFTLQVVRIVDSHGVEMFLDVVSPSTDTVELGRRHLDDPHSVLGTLMRDLGVTSLAELTPMIPPRPRFAQWPAVFRDLCEWAVLYDLVCYRDWGTNTLIVRDGLLRSRIFAGDLFHAMYERMWEAIAFARRRWKRDIFLVGIAKRSEVVDRYRLAMSIADLFPTGHPYYAAVPYELQRKIYGRADYIRPPDDTDSSGDEDVPRHNMGAMHLVRFGGESGDPVWTVDLLHPQRDRAQEVFGSLLYDAQSGFPMPYYPLSLQEADQHAQVADFDLEILQDSLEDAVREHIDPERRHLFDAFNKLYVSDVAARRYR</sequence>
<evidence type="ECO:0000313" key="2">
    <source>
        <dbReference type="Proteomes" id="UP001596540"/>
    </source>
</evidence>
<evidence type="ECO:0000313" key="1">
    <source>
        <dbReference type="EMBL" id="MFC7329477.1"/>
    </source>
</evidence>
<accession>A0ABW2KK11</accession>
<dbReference type="RefSeq" id="WP_379872128.1">
    <property type="nucleotide sequence ID" value="NZ_JBHTBH010000008.1"/>
</dbReference>
<reference evidence="2" key="1">
    <citation type="journal article" date="2019" name="Int. J. Syst. Evol. Microbiol.">
        <title>The Global Catalogue of Microorganisms (GCM) 10K type strain sequencing project: providing services to taxonomists for standard genome sequencing and annotation.</title>
        <authorList>
            <consortium name="The Broad Institute Genomics Platform"/>
            <consortium name="The Broad Institute Genome Sequencing Center for Infectious Disease"/>
            <person name="Wu L."/>
            <person name="Ma J."/>
        </authorList>
    </citation>
    <scope>NUCLEOTIDE SEQUENCE [LARGE SCALE GENOMIC DNA]</scope>
    <source>
        <strain evidence="2">CGMCC 4.7382</strain>
    </source>
</reference>
<dbReference type="EMBL" id="JBHTBH010000008">
    <property type="protein sequence ID" value="MFC7329477.1"/>
    <property type="molecule type" value="Genomic_DNA"/>
</dbReference>
<evidence type="ECO:0008006" key="3">
    <source>
        <dbReference type="Google" id="ProtNLM"/>
    </source>
</evidence>
<keyword evidence="2" id="KW-1185">Reference proteome</keyword>